<accession>A0A0B6Z7D6</accession>
<organism evidence="1">
    <name type="scientific">Arion vulgaris</name>
    <dbReference type="NCBI Taxonomy" id="1028688"/>
    <lineage>
        <taxon>Eukaryota</taxon>
        <taxon>Metazoa</taxon>
        <taxon>Spiralia</taxon>
        <taxon>Lophotrochozoa</taxon>
        <taxon>Mollusca</taxon>
        <taxon>Gastropoda</taxon>
        <taxon>Heterobranchia</taxon>
        <taxon>Euthyneura</taxon>
        <taxon>Panpulmonata</taxon>
        <taxon>Eupulmonata</taxon>
        <taxon>Stylommatophora</taxon>
        <taxon>Helicina</taxon>
        <taxon>Arionoidea</taxon>
        <taxon>Arionidae</taxon>
        <taxon>Arion</taxon>
    </lineage>
</organism>
<feature type="non-terminal residue" evidence="1">
    <location>
        <position position="1"/>
    </location>
</feature>
<dbReference type="AlphaFoldDB" id="A0A0B6Z7D6"/>
<protein>
    <submittedName>
        <fullName evidence="1">Uncharacterized protein</fullName>
    </submittedName>
</protein>
<dbReference type="EMBL" id="HACG01016760">
    <property type="protein sequence ID" value="CEK63625.1"/>
    <property type="molecule type" value="Transcribed_RNA"/>
</dbReference>
<proteinExistence type="predicted"/>
<gene>
    <name evidence="1" type="primary">ORF48918</name>
</gene>
<reference evidence="1" key="1">
    <citation type="submission" date="2014-12" db="EMBL/GenBank/DDBJ databases">
        <title>Insight into the proteome of Arion vulgaris.</title>
        <authorList>
            <person name="Aradska J."/>
            <person name="Bulat T."/>
            <person name="Smidak R."/>
            <person name="Sarate P."/>
            <person name="Gangsoo J."/>
            <person name="Sialana F."/>
            <person name="Bilban M."/>
            <person name="Lubec G."/>
        </authorList>
    </citation>
    <scope>NUCLEOTIDE SEQUENCE</scope>
    <source>
        <tissue evidence="1">Skin</tissue>
    </source>
</reference>
<evidence type="ECO:0000313" key="1">
    <source>
        <dbReference type="EMBL" id="CEK63625.1"/>
    </source>
</evidence>
<name>A0A0B6Z7D6_9EUPU</name>
<sequence>LIQIAQLVALHPLPSPWYCTNCHYLVMKFLKLGRRRKLHKPNLLKSCQQKEKCKKYLSDKNKKIFMMFTVQALVTSKGKNIWKAECEILTV</sequence>